<dbReference type="Pfam" id="PF00300">
    <property type="entry name" value="His_Phos_1"/>
    <property type="match status" value="1"/>
</dbReference>
<evidence type="ECO:0000313" key="4">
    <source>
        <dbReference type="EMBL" id="KAK7372920.1"/>
    </source>
</evidence>
<evidence type="ECO:0000256" key="1">
    <source>
        <dbReference type="ARBA" id="ARBA00038362"/>
    </source>
</evidence>
<dbReference type="InterPro" id="IPR029033">
    <property type="entry name" value="His_PPase_superfam"/>
</dbReference>
<keyword evidence="5" id="KW-1185">Reference proteome</keyword>
<comment type="caution">
    <text evidence="4">The sequence shown here is derived from an EMBL/GenBank/DDBJ whole genome shotgun (WGS) entry which is preliminary data.</text>
</comment>
<reference evidence="4 5" key="1">
    <citation type="submission" date="2024-01" db="EMBL/GenBank/DDBJ databases">
        <title>The genomes of 5 underutilized Papilionoideae crops provide insights into root nodulation and disease resistanc.</title>
        <authorList>
            <person name="Jiang F."/>
        </authorList>
    </citation>
    <scope>NUCLEOTIDE SEQUENCE [LARGE SCALE GENOMIC DNA]</scope>
    <source>
        <strain evidence="4">JINMINGXINNONG_FW02</strain>
        <tissue evidence="4">Leaves</tissue>
    </source>
</reference>
<dbReference type="InterPro" id="IPR013078">
    <property type="entry name" value="His_Pase_superF_clade-1"/>
</dbReference>
<gene>
    <name evidence="4" type="ORF">VNO80_06310</name>
</gene>
<dbReference type="GO" id="GO:0016791">
    <property type="term" value="F:phosphatase activity"/>
    <property type="evidence" value="ECO:0007669"/>
    <property type="project" value="TreeGrafter"/>
</dbReference>
<dbReference type="AlphaFoldDB" id="A0AAN9REE5"/>
<dbReference type="InterPro" id="IPR050275">
    <property type="entry name" value="PGM_Phosphatase"/>
</dbReference>
<dbReference type="SMART" id="SM00855">
    <property type="entry name" value="PGAM"/>
    <property type="match status" value="1"/>
</dbReference>
<dbReference type="PANTHER" id="PTHR48100:SF60">
    <property type="entry name" value="PHOSPHOGLYCERATE MUTASE FAMILY PROTEIN"/>
    <property type="match status" value="1"/>
</dbReference>
<dbReference type="CDD" id="cd07067">
    <property type="entry name" value="HP_PGM_like"/>
    <property type="match status" value="1"/>
</dbReference>
<proteinExistence type="inferred from homology"/>
<dbReference type="PANTHER" id="PTHR48100">
    <property type="entry name" value="BROAD-SPECIFICITY PHOSPHATASE YOR283W-RELATED"/>
    <property type="match status" value="1"/>
</dbReference>
<sequence length="338" mass="38145">MDRRMEQQALAKSINLDFPLHLRSHSYQNSSRFLCFLLPFPVSRSLRPLQSKHSLLASRDSSSGMDSAAGQILYPLHRCKTVHLVRHAQGVHNVAGEKNHDEYMSYDYFDAHLTPLGWNQVDNLRKHVKASGLSKTIELVVVSPLLRTMQTAVGVFGGEVYTDGIREQPLMMENVGHSDHLAVSSLNCPPFIAVELCREQIGVHPCDKRRAISEYRNMFPAIDFSFIESEEDILWKPDVREKTEAVSARGLKFLEWLWTRKEKEIAVVTHSSFLFNTLRAFGKDFHPDMKSEICKGFANCELRSVVIIDRGMIGSSESTTDYPGRIPSGPDVPSEAAD</sequence>
<evidence type="ECO:0000256" key="2">
    <source>
        <dbReference type="ARBA" id="ARBA00059109"/>
    </source>
</evidence>
<organism evidence="4 5">
    <name type="scientific">Phaseolus coccineus</name>
    <name type="common">Scarlet runner bean</name>
    <name type="synonym">Phaseolus multiflorus</name>
    <dbReference type="NCBI Taxonomy" id="3886"/>
    <lineage>
        <taxon>Eukaryota</taxon>
        <taxon>Viridiplantae</taxon>
        <taxon>Streptophyta</taxon>
        <taxon>Embryophyta</taxon>
        <taxon>Tracheophyta</taxon>
        <taxon>Spermatophyta</taxon>
        <taxon>Magnoliopsida</taxon>
        <taxon>eudicotyledons</taxon>
        <taxon>Gunneridae</taxon>
        <taxon>Pentapetalae</taxon>
        <taxon>rosids</taxon>
        <taxon>fabids</taxon>
        <taxon>Fabales</taxon>
        <taxon>Fabaceae</taxon>
        <taxon>Papilionoideae</taxon>
        <taxon>50 kb inversion clade</taxon>
        <taxon>NPAAA clade</taxon>
        <taxon>indigoferoid/millettioid clade</taxon>
        <taxon>Phaseoleae</taxon>
        <taxon>Phaseolus</taxon>
    </lineage>
</organism>
<comment type="function">
    <text evidence="2">May play a role in carbohydrates metabolism.</text>
</comment>
<dbReference type="EMBL" id="JAYMYR010000003">
    <property type="protein sequence ID" value="KAK7372920.1"/>
    <property type="molecule type" value="Genomic_DNA"/>
</dbReference>
<evidence type="ECO:0000313" key="5">
    <source>
        <dbReference type="Proteomes" id="UP001374584"/>
    </source>
</evidence>
<evidence type="ECO:0000256" key="3">
    <source>
        <dbReference type="SAM" id="MobiDB-lite"/>
    </source>
</evidence>
<dbReference type="SUPFAM" id="SSF53254">
    <property type="entry name" value="Phosphoglycerate mutase-like"/>
    <property type="match status" value="1"/>
</dbReference>
<accession>A0AAN9REE5</accession>
<dbReference type="FunFam" id="3.40.50.1240:FF:000066">
    <property type="entry name" value="Phosphoglycerate mutase-like protein 1"/>
    <property type="match status" value="1"/>
</dbReference>
<feature type="region of interest" description="Disordered" evidence="3">
    <location>
        <begin position="316"/>
        <end position="338"/>
    </location>
</feature>
<dbReference type="Proteomes" id="UP001374584">
    <property type="component" value="Unassembled WGS sequence"/>
</dbReference>
<name>A0AAN9REE5_PHACN</name>
<dbReference type="Gene3D" id="3.40.50.1240">
    <property type="entry name" value="Phosphoglycerate mutase-like"/>
    <property type="match status" value="1"/>
</dbReference>
<dbReference type="GO" id="GO:0005737">
    <property type="term" value="C:cytoplasm"/>
    <property type="evidence" value="ECO:0007669"/>
    <property type="project" value="TreeGrafter"/>
</dbReference>
<protein>
    <recommendedName>
        <fullName evidence="6">Phosphoglycerate mutase-like protein 1</fullName>
    </recommendedName>
</protein>
<comment type="similarity">
    <text evidence="1">Belongs to the phosphoglycerate mutase family.</text>
</comment>
<evidence type="ECO:0008006" key="6">
    <source>
        <dbReference type="Google" id="ProtNLM"/>
    </source>
</evidence>